<dbReference type="Pfam" id="PF00149">
    <property type="entry name" value="Metallophos"/>
    <property type="match status" value="1"/>
</dbReference>
<organism evidence="2 3">
    <name type="scientific">Lentilactobacillus raoultii</name>
    <dbReference type="NCBI Taxonomy" id="1987503"/>
    <lineage>
        <taxon>Bacteria</taxon>
        <taxon>Bacillati</taxon>
        <taxon>Bacillota</taxon>
        <taxon>Bacilli</taxon>
        <taxon>Lactobacillales</taxon>
        <taxon>Lactobacillaceae</taxon>
        <taxon>Lentilactobacillus</taxon>
    </lineage>
</organism>
<reference evidence="3" key="1">
    <citation type="journal article" date="2019" name="Int. J. Syst. Evol. Microbiol.">
        <title>The Global Catalogue of Microorganisms (GCM) 10K type strain sequencing project: providing services to taxonomists for standard genome sequencing and annotation.</title>
        <authorList>
            <consortium name="The Broad Institute Genomics Platform"/>
            <consortium name="The Broad Institute Genome Sequencing Center for Infectious Disease"/>
            <person name="Wu L."/>
            <person name="Ma J."/>
        </authorList>
    </citation>
    <scope>NUCLEOTIDE SEQUENCE [LARGE SCALE GENOMIC DNA]</scope>
    <source>
        <strain evidence="3">CCUG 71848</strain>
    </source>
</reference>
<protein>
    <submittedName>
        <fullName evidence="2">Metallophosphoesterase</fullName>
    </submittedName>
</protein>
<dbReference type="EMBL" id="JBHTLH010000041">
    <property type="protein sequence ID" value="MFD1126064.1"/>
    <property type="molecule type" value="Genomic_DNA"/>
</dbReference>
<dbReference type="PANTHER" id="PTHR32440:SF11">
    <property type="entry name" value="METALLOPHOSPHOESTERASE DOMAIN-CONTAINING PROTEIN"/>
    <property type="match status" value="1"/>
</dbReference>
<dbReference type="SUPFAM" id="SSF56300">
    <property type="entry name" value="Metallo-dependent phosphatases"/>
    <property type="match status" value="1"/>
</dbReference>
<dbReference type="RefSeq" id="WP_121979008.1">
    <property type="nucleotide sequence ID" value="NZ_JBHTLH010000041.1"/>
</dbReference>
<name>A0ABW3PFR5_9LACO</name>
<feature type="domain" description="Calcineurin-like phosphoesterase" evidence="1">
    <location>
        <begin position="9"/>
        <end position="232"/>
    </location>
</feature>
<accession>A0ABW3PFR5</accession>
<keyword evidence="3" id="KW-1185">Reference proteome</keyword>
<proteinExistence type="predicted"/>
<dbReference type="InterPro" id="IPR004843">
    <property type="entry name" value="Calcineurin-like_PHP"/>
</dbReference>
<evidence type="ECO:0000259" key="1">
    <source>
        <dbReference type="Pfam" id="PF00149"/>
    </source>
</evidence>
<comment type="caution">
    <text evidence="2">The sequence shown here is derived from an EMBL/GenBank/DDBJ whole genome shotgun (WGS) entry which is preliminary data.</text>
</comment>
<evidence type="ECO:0000313" key="2">
    <source>
        <dbReference type="EMBL" id="MFD1126064.1"/>
    </source>
</evidence>
<gene>
    <name evidence="2" type="ORF">ACFQ22_11955</name>
</gene>
<sequence>MPEENRVYKICQLTDLHFGQAPFNEKDCQTLKKLDTFFKKHHSYDLVMITGDLMWGKQVISLEATLAPLYNLLNQYDFLVAVTYGNHDTESSFNITNVRDTESLIAHPALKLNSRIMDNRECYSLLLGSHAVYVWDSGAYSHWLKANSQDLYAAIEPEEVQWFLDASASRSSENVDVGFLHIPLPEYHQAIQNKFDGIKGEEICSPITNSGLFYALRRQGNVKAVFAGHDHYNNFDSVFQGIGLNYGNVTGYNCDSNLSRGVKEILISDKITTEIITF</sequence>
<dbReference type="InterPro" id="IPR029052">
    <property type="entry name" value="Metallo-depent_PP-like"/>
</dbReference>
<evidence type="ECO:0000313" key="3">
    <source>
        <dbReference type="Proteomes" id="UP001597156"/>
    </source>
</evidence>
<dbReference type="PANTHER" id="PTHR32440">
    <property type="entry name" value="PHOSPHATASE DCR2-RELATED-RELATED"/>
    <property type="match status" value="1"/>
</dbReference>
<dbReference type="Gene3D" id="3.60.21.10">
    <property type="match status" value="1"/>
</dbReference>
<dbReference type="Proteomes" id="UP001597156">
    <property type="component" value="Unassembled WGS sequence"/>
</dbReference>